<evidence type="ECO:0000313" key="1">
    <source>
        <dbReference type="EMBL" id="KAF9652337.1"/>
    </source>
</evidence>
<evidence type="ECO:0000313" key="2">
    <source>
        <dbReference type="Proteomes" id="UP000886501"/>
    </source>
</evidence>
<comment type="caution">
    <text evidence="1">The sequence shown here is derived from an EMBL/GenBank/DDBJ whole genome shotgun (WGS) entry which is preliminary data.</text>
</comment>
<accession>A0ACB6ZRU0</accession>
<keyword evidence="2" id="KW-1185">Reference proteome</keyword>
<organism evidence="1 2">
    <name type="scientific">Thelephora ganbajun</name>
    <name type="common">Ganba fungus</name>
    <dbReference type="NCBI Taxonomy" id="370292"/>
    <lineage>
        <taxon>Eukaryota</taxon>
        <taxon>Fungi</taxon>
        <taxon>Dikarya</taxon>
        <taxon>Basidiomycota</taxon>
        <taxon>Agaricomycotina</taxon>
        <taxon>Agaricomycetes</taxon>
        <taxon>Thelephorales</taxon>
        <taxon>Thelephoraceae</taxon>
        <taxon>Thelephora</taxon>
    </lineage>
</organism>
<reference evidence="1" key="2">
    <citation type="journal article" date="2020" name="Nat. Commun.">
        <title>Large-scale genome sequencing of mycorrhizal fungi provides insights into the early evolution of symbiotic traits.</title>
        <authorList>
            <person name="Miyauchi S."/>
            <person name="Kiss E."/>
            <person name="Kuo A."/>
            <person name="Drula E."/>
            <person name="Kohler A."/>
            <person name="Sanchez-Garcia M."/>
            <person name="Morin E."/>
            <person name="Andreopoulos B."/>
            <person name="Barry K.W."/>
            <person name="Bonito G."/>
            <person name="Buee M."/>
            <person name="Carver A."/>
            <person name="Chen C."/>
            <person name="Cichocki N."/>
            <person name="Clum A."/>
            <person name="Culley D."/>
            <person name="Crous P.W."/>
            <person name="Fauchery L."/>
            <person name="Girlanda M."/>
            <person name="Hayes R.D."/>
            <person name="Keri Z."/>
            <person name="LaButti K."/>
            <person name="Lipzen A."/>
            <person name="Lombard V."/>
            <person name="Magnuson J."/>
            <person name="Maillard F."/>
            <person name="Murat C."/>
            <person name="Nolan M."/>
            <person name="Ohm R.A."/>
            <person name="Pangilinan J."/>
            <person name="Pereira M.F."/>
            <person name="Perotto S."/>
            <person name="Peter M."/>
            <person name="Pfister S."/>
            <person name="Riley R."/>
            <person name="Sitrit Y."/>
            <person name="Stielow J.B."/>
            <person name="Szollosi G."/>
            <person name="Zifcakova L."/>
            <person name="Stursova M."/>
            <person name="Spatafora J.W."/>
            <person name="Tedersoo L."/>
            <person name="Vaario L.M."/>
            <person name="Yamada A."/>
            <person name="Yan M."/>
            <person name="Wang P."/>
            <person name="Xu J."/>
            <person name="Bruns T."/>
            <person name="Baldrian P."/>
            <person name="Vilgalys R."/>
            <person name="Dunand C."/>
            <person name="Henrissat B."/>
            <person name="Grigoriev I.V."/>
            <person name="Hibbett D."/>
            <person name="Nagy L.G."/>
            <person name="Martin F.M."/>
        </authorList>
    </citation>
    <scope>NUCLEOTIDE SEQUENCE</scope>
    <source>
        <strain evidence="1">P2</strain>
    </source>
</reference>
<sequence length="411" mass="43075">MHPDQRTSSPLPPNPSAFGSPHSTQPVNKRQSVEQARTKSPASPSSNSNFPHPGRIALPPPSVAGFSHPHTLSPSTISPLHHPHHPISPLHHPHHIVTMTPHGLPPMTPSMPSFTFLPQPSPSVHGGPQLGNPPSNRPDGPQVGNAPHILTPYTPFSPGVTMSPGAFWGRPGVGVNPYAAVGAPIHMQRQWVQHGSPLREDTGGYFPPVPPQEYFPFVPPSSSGLANEVVPDGESSTDDTDTGVKESGGSGLTQPGSEGEIPTRICAPRQESDSALRTEDSPILDSDPQVIANSLENLTIGSVRKAWTSDSKLGDVGEPTTKGRTQTSLPAGLGGGSWSGSSSSSASFPYPVIRAESDPPQTLEKGFTIRPPAQGSSQERRASFAEVVSEGNTSGTLPRKRPIIAGGTNAS</sequence>
<reference evidence="1" key="1">
    <citation type="submission" date="2019-10" db="EMBL/GenBank/DDBJ databases">
        <authorList>
            <consortium name="DOE Joint Genome Institute"/>
            <person name="Kuo A."/>
            <person name="Miyauchi S."/>
            <person name="Kiss E."/>
            <person name="Drula E."/>
            <person name="Kohler A."/>
            <person name="Sanchez-Garcia M."/>
            <person name="Andreopoulos B."/>
            <person name="Barry K.W."/>
            <person name="Bonito G."/>
            <person name="Buee M."/>
            <person name="Carver A."/>
            <person name="Chen C."/>
            <person name="Cichocki N."/>
            <person name="Clum A."/>
            <person name="Culley D."/>
            <person name="Crous P.W."/>
            <person name="Fauchery L."/>
            <person name="Girlanda M."/>
            <person name="Hayes R."/>
            <person name="Keri Z."/>
            <person name="Labutti K."/>
            <person name="Lipzen A."/>
            <person name="Lombard V."/>
            <person name="Magnuson J."/>
            <person name="Maillard F."/>
            <person name="Morin E."/>
            <person name="Murat C."/>
            <person name="Nolan M."/>
            <person name="Ohm R."/>
            <person name="Pangilinan J."/>
            <person name="Pereira M."/>
            <person name="Perotto S."/>
            <person name="Peter M."/>
            <person name="Riley R."/>
            <person name="Sitrit Y."/>
            <person name="Stielow B."/>
            <person name="Szollosi G."/>
            <person name="Zifcakova L."/>
            <person name="Stursova M."/>
            <person name="Spatafora J.W."/>
            <person name="Tedersoo L."/>
            <person name="Vaario L.-M."/>
            <person name="Yamada A."/>
            <person name="Yan M."/>
            <person name="Wang P."/>
            <person name="Xu J."/>
            <person name="Bruns T."/>
            <person name="Baldrian P."/>
            <person name="Vilgalys R."/>
            <person name="Henrissat B."/>
            <person name="Grigoriev I.V."/>
            <person name="Hibbett D."/>
            <person name="Nagy L.G."/>
            <person name="Martin F.M."/>
        </authorList>
    </citation>
    <scope>NUCLEOTIDE SEQUENCE</scope>
    <source>
        <strain evidence="1">P2</strain>
    </source>
</reference>
<protein>
    <submittedName>
        <fullName evidence="1">Uncharacterized protein</fullName>
    </submittedName>
</protein>
<proteinExistence type="predicted"/>
<dbReference type="Proteomes" id="UP000886501">
    <property type="component" value="Unassembled WGS sequence"/>
</dbReference>
<dbReference type="EMBL" id="MU117969">
    <property type="protein sequence ID" value="KAF9652337.1"/>
    <property type="molecule type" value="Genomic_DNA"/>
</dbReference>
<name>A0ACB6ZRU0_THEGA</name>
<gene>
    <name evidence="1" type="ORF">BDM02DRAFT_2910378</name>
</gene>